<keyword evidence="4 6" id="KW-1133">Transmembrane helix</keyword>
<dbReference type="Proteomes" id="UP001519345">
    <property type="component" value="Unassembled WGS sequence"/>
</dbReference>
<feature type="transmembrane region" description="Helical" evidence="6">
    <location>
        <begin position="343"/>
        <end position="363"/>
    </location>
</feature>
<evidence type="ECO:0000256" key="4">
    <source>
        <dbReference type="ARBA" id="ARBA00022989"/>
    </source>
</evidence>
<dbReference type="EMBL" id="JAGGKX010000006">
    <property type="protein sequence ID" value="MBP1969517.1"/>
    <property type="molecule type" value="Genomic_DNA"/>
</dbReference>
<comment type="caution">
    <text evidence="8">The sequence shown here is derived from an EMBL/GenBank/DDBJ whole genome shotgun (WGS) entry which is preliminary data.</text>
</comment>
<keyword evidence="3 6" id="KW-0812">Transmembrane</keyword>
<evidence type="ECO:0000256" key="2">
    <source>
        <dbReference type="ARBA" id="ARBA00022475"/>
    </source>
</evidence>
<evidence type="ECO:0000256" key="1">
    <source>
        <dbReference type="ARBA" id="ARBA00004651"/>
    </source>
</evidence>
<keyword evidence="9" id="KW-1185">Reference proteome</keyword>
<evidence type="ECO:0000256" key="6">
    <source>
        <dbReference type="SAM" id="Phobius"/>
    </source>
</evidence>
<gene>
    <name evidence="8" type="ORF">J2Z83_001621</name>
</gene>
<dbReference type="PANTHER" id="PTHR43478:SF1">
    <property type="entry name" value="NA+_H+ ANTIPORTER NHAC-LIKE C-TERMINAL DOMAIN-CONTAINING PROTEIN"/>
    <property type="match status" value="1"/>
</dbReference>
<feature type="transmembrane region" description="Helical" evidence="6">
    <location>
        <begin position="12"/>
        <end position="39"/>
    </location>
</feature>
<feature type="domain" description="Na+/H+ antiporter NhaC-like C-terminal" evidence="7">
    <location>
        <begin position="162"/>
        <end position="486"/>
    </location>
</feature>
<feature type="transmembrane region" description="Helical" evidence="6">
    <location>
        <begin position="375"/>
        <end position="396"/>
    </location>
</feature>
<feature type="transmembrane region" description="Helical" evidence="6">
    <location>
        <begin position="303"/>
        <end position="323"/>
    </location>
</feature>
<name>A0ABS4IEY5_9BACI</name>
<protein>
    <submittedName>
        <fullName evidence="8">Na+/H+ antiporter NhaC</fullName>
    </submittedName>
</protein>
<sequence>MEGTIFSIIPAVLMLVLVLITRNVLISLGTGILIGALFIHDFAILDSIREIWTIFYEIFILDGALNTGNILLIAFLLLLGTMTAFLQASGGSRAFGEWMIKRVKTRTGAQIMTPVLGLVIFIDDYFNSLAVGQIARPLTDRHKVSRAKLAYFIDSTSAPITVISPISSWGAYIIGILGGLFAANGITDIQPLEAFIQMIPLNLYALSALLLVFLVAYFKMDIGPMRTHEQRAIETGQLLNPEKDNAPGDLGDTFVPHKGGKIFHLLIPIAMLIGATVVSMIVTGANASKGDVTILTTFANTDVNLSLFIGGLSAVLTGLVFHLQQEEPRANGLTIFIEGIKTMLPAIYILVLAWMIGSIIGTLETGEYLAQIVNDASISASLLPFLFFFIAGVMAVSTGTSWGTFGIMLPIAAEVAVITDINMLLPSLAAVLAGSVFGDHCTPISDTTILSSIGAGSNHIDHVLTQLPYAILAAVAASIGYLIIGVTNQVLLPLLATFIVVIGIGIIIGFVNKSKINKA</sequence>
<dbReference type="InterPro" id="IPR018461">
    <property type="entry name" value="Na/H_Antiport_NhaC-like_C"/>
</dbReference>
<keyword evidence="5 6" id="KW-0472">Membrane</keyword>
<evidence type="ECO:0000256" key="3">
    <source>
        <dbReference type="ARBA" id="ARBA00022692"/>
    </source>
</evidence>
<dbReference type="PANTHER" id="PTHR43478">
    <property type="entry name" value="NA+/H+ ANTIPORTER-RELATED"/>
    <property type="match status" value="1"/>
</dbReference>
<dbReference type="RefSeq" id="WP_209462702.1">
    <property type="nucleotide sequence ID" value="NZ_CP110224.1"/>
</dbReference>
<evidence type="ECO:0000313" key="9">
    <source>
        <dbReference type="Proteomes" id="UP001519345"/>
    </source>
</evidence>
<comment type="subcellular location">
    <subcellularLocation>
        <location evidence="1">Cell membrane</location>
        <topology evidence="1">Multi-pass membrane protein</topology>
    </subcellularLocation>
</comment>
<feature type="transmembrane region" description="Helical" evidence="6">
    <location>
        <begin position="169"/>
        <end position="187"/>
    </location>
</feature>
<proteinExistence type="predicted"/>
<keyword evidence="2" id="KW-1003">Cell membrane</keyword>
<evidence type="ECO:0000256" key="5">
    <source>
        <dbReference type="ARBA" id="ARBA00023136"/>
    </source>
</evidence>
<accession>A0ABS4IEY5</accession>
<evidence type="ECO:0000313" key="8">
    <source>
        <dbReference type="EMBL" id="MBP1969517.1"/>
    </source>
</evidence>
<feature type="transmembrane region" description="Helical" evidence="6">
    <location>
        <begin position="199"/>
        <end position="218"/>
    </location>
</feature>
<evidence type="ECO:0000259" key="7">
    <source>
        <dbReference type="Pfam" id="PF03553"/>
    </source>
</evidence>
<feature type="transmembrane region" description="Helical" evidence="6">
    <location>
        <begin position="262"/>
        <end position="282"/>
    </location>
</feature>
<dbReference type="Pfam" id="PF03553">
    <property type="entry name" value="Na_H_antiporter"/>
    <property type="match status" value="1"/>
</dbReference>
<feature type="transmembrane region" description="Helical" evidence="6">
    <location>
        <begin position="59"/>
        <end position="86"/>
    </location>
</feature>
<reference evidence="8 9" key="1">
    <citation type="submission" date="2021-03" db="EMBL/GenBank/DDBJ databases">
        <title>Genomic Encyclopedia of Type Strains, Phase IV (KMG-IV): sequencing the most valuable type-strain genomes for metagenomic binning, comparative biology and taxonomic classification.</title>
        <authorList>
            <person name="Goeker M."/>
        </authorList>
    </citation>
    <scope>NUCLEOTIDE SEQUENCE [LARGE SCALE GENOMIC DNA]</scope>
    <source>
        <strain evidence="8 9">DSM 25609</strain>
    </source>
</reference>
<feature type="transmembrane region" description="Helical" evidence="6">
    <location>
        <begin position="467"/>
        <end position="484"/>
    </location>
</feature>
<organism evidence="8 9">
    <name type="scientific">Virgibacillus natechei</name>
    <dbReference type="NCBI Taxonomy" id="1216297"/>
    <lineage>
        <taxon>Bacteria</taxon>
        <taxon>Bacillati</taxon>
        <taxon>Bacillota</taxon>
        <taxon>Bacilli</taxon>
        <taxon>Bacillales</taxon>
        <taxon>Bacillaceae</taxon>
        <taxon>Virgibacillus</taxon>
    </lineage>
</organism>
<feature type="transmembrane region" description="Helical" evidence="6">
    <location>
        <begin position="490"/>
        <end position="511"/>
    </location>
</feature>